<reference evidence="1" key="1">
    <citation type="submission" date="2019-04" db="EMBL/GenBank/DDBJ databases">
        <authorList>
            <person name="Alioto T."/>
            <person name="Alioto T."/>
        </authorList>
    </citation>
    <scope>NUCLEOTIDE SEQUENCE [LARGE SCALE GENOMIC DNA]</scope>
</reference>
<evidence type="ECO:0000313" key="1">
    <source>
        <dbReference type="EMBL" id="VTJ82147.1"/>
    </source>
</evidence>
<gene>
    <name evidence="1" type="ORF">MONAX_5E003410</name>
</gene>
<keyword evidence="2" id="KW-1185">Reference proteome</keyword>
<protein>
    <submittedName>
        <fullName evidence="1">Uncharacterized protein</fullName>
    </submittedName>
</protein>
<evidence type="ECO:0000313" key="2">
    <source>
        <dbReference type="Proteomes" id="UP000335636"/>
    </source>
</evidence>
<sequence>MGGGAEMNLDGEPQMKLKEIIRGRQAELQEHKLNFRDLEEKFILCQSTVYTLANQFQKYQHHDNEDDDKEESLYFSCLSSLNSDLQEEEENDLQLDEKHFRYSGHPDSCDTQELVRSSVFPSHEPKVSCTVDGT</sequence>
<accession>A0A5E4CJU0</accession>
<feature type="non-terminal residue" evidence="1">
    <location>
        <position position="134"/>
    </location>
</feature>
<dbReference type="AlphaFoldDB" id="A0A5E4CJU0"/>
<dbReference type="EMBL" id="CABDUW010001502">
    <property type="protein sequence ID" value="VTJ82147.1"/>
    <property type="molecule type" value="Genomic_DNA"/>
</dbReference>
<name>A0A5E4CJU0_MARMO</name>
<proteinExistence type="predicted"/>
<comment type="caution">
    <text evidence="1">The sequence shown here is derived from an EMBL/GenBank/DDBJ whole genome shotgun (WGS) entry which is preliminary data.</text>
</comment>
<dbReference type="Proteomes" id="UP000335636">
    <property type="component" value="Unassembled WGS sequence"/>
</dbReference>
<organism evidence="1 2">
    <name type="scientific">Marmota monax</name>
    <name type="common">Woodchuck</name>
    <dbReference type="NCBI Taxonomy" id="9995"/>
    <lineage>
        <taxon>Eukaryota</taxon>
        <taxon>Metazoa</taxon>
        <taxon>Chordata</taxon>
        <taxon>Craniata</taxon>
        <taxon>Vertebrata</taxon>
        <taxon>Euteleostomi</taxon>
        <taxon>Mammalia</taxon>
        <taxon>Eutheria</taxon>
        <taxon>Euarchontoglires</taxon>
        <taxon>Glires</taxon>
        <taxon>Rodentia</taxon>
        <taxon>Sciuromorpha</taxon>
        <taxon>Sciuridae</taxon>
        <taxon>Xerinae</taxon>
        <taxon>Marmotini</taxon>
        <taxon>Marmota</taxon>
    </lineage>
</organism>